<organism evidence="1 2">
    <name type="scientific">Limoniibacter endophyticus</name>
    <dbReference type="NCBI Taxonomy" id="1565040"/>
    <lineage>
        <taxon>Bacteria</taxon>
        <taxon>Pseudomonadati</taxon>
        <taxon>Pseudomonadota</taxon>
        <taxon>Alphaproteobacteria</taxon>
        <taxon>Hyphomicrobiales</taxon>
        <taxon>Bartonellaceae</taxon>
        <taxon>Limoniibacter</taxon>
    </lineage>
</organism>
<dbReference type="SUPFAM" id="SSF54826">
    <property type="entry name" value="Enolase N-terminal domain-like"/>
    <property type="match status" value="1"/>
</dbReference>
<name>A0A8J3GJB6_9HYPH</name>
<reference evidence="1" key="1">
    <citation type="journal article" date="2014" name="Int. J. Syst. Evol. Microbiol.">
        <title>Complete genome sequence of Corynebacterium casei LMG S-19264T (=DSM 44701T), isolated from a smear-ripened cheese.</title>
        <authorList>
            <consortium name="US DOE Joint Genome Institute (JGI-PGF)"/>
            <person name="Walter F."/>
            <person name="Albersmeier A."/>
            <person name="Kalinowski J."/>
            <person name="Ruckert C."/>
        </authorList>
    </citation>
    <scope>NUCLEOTIDE SEQUENCE</scope>
    <source>
        <strain evidence="1">KCTC 42097</strain>
    </source>
</reference>
<dbReference type="Gene3D" id="3.20.20.120">
    <property type="entry name" value="Enolase-like C-terminal domain"/>
    <property type="match status" value="1"/>
</dbReference>
<dbReference type="EMBL" id="BMZO01000009">
    <property type="protein sequence ID" value="GHC76990.1"/>
    <property type="molecule type" value="Genomic_DNA"/>
</dbReference>
<gene>
    <name evidence="1" type="ORF">GCM10010136_28200</name>
</gene>
<dbReference type="Proteomes" id="UP000641137">
    <property type="component" value="Unassembled WGS sequence"/>
</dbReference>
<comment type="caution">
    <text evidence="1">The sequence shown here is derived from an EMBL/GenBank/DDBJ whole genome shotgun (WGS) entry which is preliminary data.</text>
</comment>
<sequence length="122" mass="13489">MPASFLFSLWFAMKITEVETIQLPYLNNIPWVRARTHDRIVGLGEAFCGANAVAAYIHSDLAPRRVGLDPLEPGIPVCASETLATRSQFLDVLKTDATDYVMLEISWCGDHPDAVRPSTRAT</sequence>
<dbReference type="InterPro" id="IPR036849">
    <property type="entry name" value="Enolase-like_C_sf"/>
</dbReference>
<dbReference type="InterPro" id="IPR029017">
    <property type="entry name" value="Enolase-like_N"/>
</dbReference>
<reference evidence="1" key="2">
    <citation type="submission" date="2020-09" db="EMBL/GenBank/DDBJ databases">
        <authorList>
            <person name="Sun Q."/>
            <person name="Kim S."/>
        </authorList>
    </citation>
    <scope>NUCLEOTIDE SEQUENCE</scope>
    <source>
        <strain evidence="1">KCTC 42097</strain>
    </source>
</reference>
<dbReference type="SUPFAM" id="SSF51604">
    <property type="entry name" value="Enolase C-terminal domain-like"/>
    <property type="match status" value="1"/>
</dbReference>
<evidence type="ECO:0000313" key="1">
    <source>
        <dbReference type="EMBL" id="GHC76990.1"/>
    </source>
</evidence>
<accession>A0A8J3GJB6</accession>
<evidence type="ECO:0000313" key="2">
    <source>
        <dbReference type="Proteomes" id="UP000641137"/>
    </source>
</evidence>
<keyword evidence="2" id="KW-1185">Reference proteome</keyword>
<protein>
    <submittedName>
        <fullName evidence="1">Uncharacterized protein</fullName>
    </submittedName>
</protein>
<dbReference type="Gene3D" id="3.30.390.10">
    <property type="entry name" value="Enolase-like, N-terminal domain"/>
    <property type="match status" value="1"/>
</dbReference>
<proteinExistence type="predicted"/>
<dbReference type="AlphaFoldDB" id="A0A8J3GJB6"/>